<dbReference type="CDD" id="cd06464">
    <property type="entry name" value="ACD_sHsps-like"/>
    <property type="match status" value="1"/>
</dbReference>
<organism evidence="4 5">
    <name type="scientific">candidate division CPR2 bacterium GW2011_GWC2_39_10</name>
    <dbReference type="NCBI Taxonomy" id="1618345"/>
    <lineage>
        <taxon>Bacteria</taxon>
        <taxon>Bacteria division CPR2</taxon>
    </lineage>
</organism>
<evidence type="ECO:0000313" key="5">
    <source>
        <dbReference type="Proteomes" id="UP000034207"/>
    </source>
</evidence>
<feature type="domain" description="SHSP" evidence="3">
    <location>
        <begin position="23"/>
        <end position="137"/>
    </location>
</feature>
<dbReference type="EMBL" id="LBVV01000011">
    <property type="protein sequence ID" value="KKQ94304.1"/>
    <property type="molecule type" value="Genomic_DNA"/>
</dbReference>
<dbReference type="InterPro" id="IPR002068">
    <property type="entry name" value="A-crystallin/Hsp20_dom"/>
</dbReference>
<gene>
    <name evidence="4" type="ORF">UT18_C0011G0010</name>
</gene>
<dbReference type="InterPro" id="IPR031107">
    <property type="entry name" value="Small_HSP"/>
</dbReference>
<dbReference type="Pfam" id="PF00011">
    <property type="entry name" value="HSP20"/>
    <property type="match status" value="1"/>
</dbReference>
<reference evidence="4" key="1">
    <citation type="journal article" date="2015" name="Nature">
        <title>rRNA introns, odd ribosomes, and small enigmatic genomes across a large radiation of phyla.</title>
        <authorList>
            <person name="Brown C.T."/>
            <person name="Hug L.A."/>
            <person name="Thomas B.C."/>
            <person name="Sharon I."/>
            <person name="Castelle C.J."/>
            <person name="Singh A."/>
            <person name="Wilkins M.J."/>
            <person name="Williams K.H."/>
            <person name="Banfield J.F."/>
        </authorList>
    </citation>
    <scope>NUCLEOTIDE SEQUENCE [LARGE SCALE GENOMIC DNA]</scope>
</reference>
<dbReference type="SUPFAM" id="SSF49764">
    <property type="entry name" value="HSP20-like chaperones"/>
    <property type="match status" value="1"/>
</dbReference>
<evidence type="ECO:0000256" key="1">
    <source>
        <dbReference type="PROSITE-ProRule" id="PRU00285"/>
    </source>
</evidence>
<accession>A0A0G0P858</accession>
<dbReference type="STRING" id="1618345.UT18_C0011G0010"/>
<dbReference type="Proteomes" id="UP000034207">
    <property type="component" value="Unassembled WGS sequence"/>
</dbReference>
<comment type="caution">
    <text evidence="4">The sequence shown here is derived from an EMBL/GenBank/DDBJ whole genome shotgun (WGS) entry which is preliminary data.</text>
</comment>
<comment type="similarity">
    <text evidence="1 2">Belongs to the small heat shock protein (HSP20) family.</text>
</comment>
<evidence type="ECO:0000259" key="3">
    <source>
        <dbReference type="PROSITE" id="PS01031"/>
    </source>
</evidence>
<dbReference type="AlphaFoldDB" id="A0A0G0P858"/>
<name>A0A0G0P858_UNCC2</name>
<dbReference type="Gene3D" id="2.60.40.790">
    <property type="match status" value="1"/>
</dbReference>
<sequence length="137" mass="15770">MDIIRWSPLSEIDEFFEEAFRPALPRKMAPAMDVLETDSDIVVITSVAGVKPEDIDITVGDDYVEVMGERREKEEEKKANIYRREISYGSFYRMTKLPKKVDREKADSEFENGILTVTMPKLEGAKPEVKTIKPRVK</sequence>
<evidence type="ECO:0000313" key="4">
    <source>
        <dbReference type="EMBL" id="KKQ94304.1"/>
    </source>
</evidence>
<keyword evidence="4" id="KW-0346">Stress response</keyword>
<evidence type="ECO:0000256" key="2">
    <source>
        <dbReference type="RuleBase" id="RU003616"/>
    </source>
</evidence>
<proteinExistence type="inferred from homology"/>
<dbReference type="PANTHER" id="PTHR11527">
    <property type="entry name" value="HEAT-SHOCK PROTEIN 20 FAMILY MEMBER"/>
    <property type="match status" value="1"/>
</dbReference>
<dbReference type="InterPro" id="IPR008978">
    <property type="entry name" value="HSP20-like_chaperone"/>
</dbReference>
<dbReference type="PROSITE" id="PS01031">
    <property type="entry name" value="SHSP"/>
    <property type="match status" value="1"/>
</dbReference>
<protein>
    <submittedName>
        <fullName evidence="4">Heat shock protein Hsp20</fullName>
    </submittedName>
</protein>